<reference evidence="2 3" key="1">
    <citation type="journal article" date="2018" name="Evol. Lett.">
        <title>Horizontal gene cluster transfer increased hallucinogenic mushroom diversity.</title>
        <authorList>
            <person name="Reynolds H.T."/>
            <person name="Vijayakumar V."/>
            <person name="Gluck-Thaler E."/>
            <person name="Korotkin H.B."/>
            <person name="Matheny P.B."/>
            <person name="Slot J.C."/>
        </authorList>
    </citation>
    <scope>NUCLEOTIDE SEQUENCE [LARGE SCALE GENOMIC DNA]</scope>
    <source>
        <strain evidence="2 3">SRW20</strain>
    </source>
</reference>
<evidence type="ECO:0008006" key="4">
    <source>
        <dbReference type="Google" id="ProtNLM"/>
    </source>
</evidence>
<gene>
    <name evidence="2" type="ORF">CVT26_001685</name>
</gene>
<dbReference type="PANTHER" id="PTHR43544">
    <property type="entry name" value="SHORT-CHAIN DEHYDROGENASE/REDUCTASE"/>
    <property type="match status" value="1"/>
</dbReference>
<dbReference type="OrthoDB" id="5296at2759"/>
<comment type="caution">
    <text evidence="2">The sequence shown here is derived from an EMBL/GenBank/DDBJ whole genome shotgun (WGS) entry which is preliminary data.</text>
</comment>
<organism evidence="2 3">
    <name type="scientific">Gymnopilus dilepis</name>
    <dbReference type="NCBI Taxonomy" id="231916"/>
    <lineage>
        <taxon>Eukaryota</taxon>
        <taxon>Fungi</taxon>
        <taxon>Dikarya</taxon>
        <taxon>Basidiomycota</taxon>
        <taxon>Agaricomycotina</taxon>
        <taxon>Agaricomycetes</taxon>
        <taxon>Agaricomycetidae</taxon>
        <taxon>Agaricales</taxon>
        <taxon>Agaricineae</taxon>
        <taxon>Hymenogastraceae</taxon>
        <taxon>Gymnopilus</taxon>
    </lineage>
</organism>
<comment type="similarity">
    <text evidence="1">Belongs to the short-chain dehydrogenases/reductases (SDR) family.</text>
</comment>
<dbReference type="GO" id="GO:0005737">
    <property type="term" value="C:cytoplasm"/>
    <property type="evidence" value="ECO:0007669"/>
    <property type="project" value="TreeGrafter"/>
</dbReference>
<name>A0A409VRI3_9AGAR</name>
<dbReference type="EMBL" id="NHYE01005586">
    <property type="protein sequence ID" value="PPQ68849.1"/>
    <property type="molecule type" value="Genomic_DNA"/>
</dbReference>
<evidence type="ECO:0000313" key="2">
    <source>
        <dbReference type="EMBL" id="PPQ68849.1"/>
    </source>
</evidence>
<accession>A0A409VRI3</accession>
<dbReference type="PANTHER" id="PTHR43544:SF12">
    <property type="entry name" value="NAD(P)-BINDING ROSSMANN-FOLD SUPERFAMILY PROTEIN"/>
    <property type="match status" value="1"/>
</dbReference>
<dbReference type="InterPro" id="IPR051468">
    <property type="entry name" value="Fungal_SecMetab_SDRs"/>
</dbReference>
<dbReference type="AlphaFoldDB" id="A0A409VRI3"/>
<dbReference type="InParanoid" id="A0A409VRI3"/>
<keyword evidence="3" id="KW-1185">Reference proteome</keyword>
<dbReference type="Gene3D" id="3.40.50.720">
    <property type="entry name" value="NAD(P)-binding Rossmann-like Domain"/>
    <property type="match status" value="1"/>
</dbReference>
<protein>
    <recommendedName>
        <fullName evidence="4">NAD(P)-binding protein</fullName>
    </recommendedName>
</protein>
<dbReference type="Proteomes" id="UP000284706">
    <property type="component" value="Unassembled WGS sequence"/>
</dbReference>
<sequence>MPGTPFVLIAPGATRGLGLALTRHYLRTTSLPVFATHRRASNQDGKIKELVLSPLQDVDPRRLGLLHLDLCSESSIESAADRLYESLGTHGADLPYIHTAFLTGGTLTPERKPSELDWGSMKATFQINVISHMLLIKHFSRFLPDRTRKDVDSFSKWVHVSARVGSISDNKLGGWYSYRSSKAALNQVVKTFDLHLEQQNMPAMSIGVHPGTVQTDLSKAFWNSTPSEKLFEPDFAACKLADVVQNISIEQRGRVWDWSGREVPR</sequence>
<dbReference type="InterPro" id="IPR002347">
    <property type="entry name" value="SDR_fam"/>
</dbReference>
<dbReference type="Pfam" id="PF00106">
    <property type="entry name" value="adh_short"/>
    <property type="match status" value="1"/>
</dbReference>
<dbReference type="PRINTS" id="PR00081">
    <property type="entry name" value="GDHRDH"/>
</dbReference>
<dbReference type="SUPFAM" id="SSF51735">
    <property type="entry name" value="NAD(P)-binding Rossmann-fold domains"/>
    <property type="match status" value="1"/>
</dbReference>
<dbReference type="InterPro" id="IPR036291">
    <property type="entry name" value="NAD(P)-bd_dom_sf"/>
</dbReference>
<proteinExistence type="inferred from homology"/>
<dbReference type="GO" id="GO:0016491">
    <property type="term" value="F:oxidoreductase activity"/>
    <property type="evidence" value="ECO:0007669"/>
    <property type="project" value="TreeGrafter"/>
</dbReference>
<evidence type="ECO:0000256" key="1">
    <source>
        <dbReference type="ARBA" id="ARBA00006484"/>
    </source>
</evidence>
<evidence type="ECO:0000313" key="3">
    <source>
        <dbReference type="Proteomes" id="UP000284706"/>
    </source>
</evidence>